<evidence type="ECO:0000256" key="12">
    <source>
        <dbReference type="ARBA" id="ARBA00039316"/>
    </source>
</evidence>
<keyword evidence="3" id="KW-0677">Repeat</keyword>
<dbReference type="GO" id="GO:0004518">
    <property type="term" value="F:nuclease activity"/>
    <property type="evidence" value="ECO:0007669"/>
    <property type="project" value="UniProtKB-KW"/>
</dbReference>
<dbReference type="Proteomes" id="UP000249913">
    <property type="component" value="Unassembled WGS sequence"/>
</dbReference>
<protein>
    <recommendedName>
        <fullName evidence="12">UvrABC system protein A</fullName>
    </recommendedName>
    <alternativeName>
        <fullName evidence="13">Excinuclease ABC subunit A</fullName>
    </alternativeName>
</protein>
<evidence type="ECO:0000256" key="5">
    <source>
        <dbReference type="ARBA" id="ARBA00022763"/>
    </source>
</evidence>
<keyword evidence="7" id="KW-0067">ATP-binding</keyword>
<proteinExistence type="inferred from homology"/>
<reference evidence="14 15" key="1">
    <citation type="submission" date="2018-06" db="EMBL/GenBank/DDBJ databases">
        <authorList>
            <consortium name="Pathogen Informatics"/>
            <person name="Doyle S."/>
        </authorList>
    </citation>
    <scope>NUCLEOTIDE SEQUENCE [LARGE SCALE GENOMIC DNA]</scope>
    <source>
        <strain evidence="14 15">NCTC7878</strain>
    </source>
</reference>
<dbReference type="SUPFAM" id="SSF52540">
    <property type="entry name" value="P-loop containing nucleoside triphosphate hydrolases"/>
    <property type="match status" value="1"/>
</dbReference>
<dbReference type="GO" id="GO:0006281">
    <property type="term" value="P:DNA repair"/>
    <property type="evidence" value="ECO:0007669"/>
    <property type="project" value="UniProtKB-KW"/>
</dbReference>
<dbReference type="GO" id="GO:0005737">
    <property type="term" value="C:cytoplasm"/>
    <property type="evidence" value="ECO:0007669"/>
    <property type="project" value="UniProtKB-SubCell"/>
</dbReference>
<organism evidence="14 15">
    <name type="scientific">Staphylococcus aureus</name>
    <dbReference type="NCBI Taxonomy" id="1280"/>
    <lineage>
        <taxon>Bacteria</taxon>
        <taxon>Bacillati</taxon>
        <taxon>Bacillota</taxon>
        <taxon>Bacilli</taxon>
        <taxon>Bacillales</taxon>
        <taxon>Staphylococcaceae</taxon>
        <taxon>Staphylococcus</taxon>
    </lineage>
</organism>
<comment type="subcellular location">
    <subcellularLocation>
        <location evidence="1">Cytoplasm</location>
    </subcellularLocation>
</comment>
<evidence type="ECO:0000256" key="7">
    <source>
        <dbReference type="ARBA" id="ARBA00022840"/>
    </source>
</evidence>
<keyword evidence="8" id="KW-0267">Excision nuclease</keyword>
<dbReference type="GO" id="GO:0003677">
    <property type="term" value="F:DNA binding"/>
    <property type="evidence" value="ECO:0007669"/>
    <property type="project" value="UniProtKB-KW"/>
</dbReference>
<evidence type="ECO:0000256" key="3">
    <source>
        <dbReference type="ARBA" id="ARBA00022737"/>
    </source>
</evidence>
<gene>
    <name evidence="14" type="primary">uvrA_4</name>
    <name evidence="14" type="ORF">NCTC7878_03422</name>
</gene>
<evidence type="ECO:0000313" key="15">
    <source>
        <dbReference type="Proteomes" id="UP000249913"/>
    </source>
</evidence>
<keyword evidence="10" id="KW-0234">DNA repair</keyword>
<comment type="similarity">
    <text evidence="11">Belongs to the ABC transporter superfamily. UvrA family.</text>
</comment>
<evidence type="ECO:0000256" key="8">
    <source>
        <dbReference type="ARBA" id="ARBA00022881"/>
    </source>
</evidence>
<dbReference type="PANTHER" id="PTHR43152">
    <property type="entry name" value="UVRABC SYSTEM PROTEIN A"/>
    <property type="match status" value="1"/>
</dbReference>
<evidence type="ECO:0000256" key="13">
    <source>
        <dbReference type="ARBA" id="ARBA00042156"/>
    </source>
</evidence>
<evidence type="ECO:0000256" key="1">
    <source>
        <dbReference type="ARBA" id="ARBA00004496"/>
    </source>
</evidence>
<dbReference type="GO" id="GO:0005524">
    <property type="term" value="F:ATP binding"/>
    <property type="evidence" value="ECO:0007669"/>
    <property type="project" value="UniProtKB-KW"/>
</dbReference>
<dbReference type="InterPro" id="IPR027417">
    <property type="entry name" value="P-loop_NTPase"/>
</dbReference>
<evidence type="ECO:0000256" key="9">
    <source>
        <dbReference type="ARBA" id="ARBA00023125"/>
    </source>
</evidence>
<keyword evidence="4" id="KW-0547">Nucleotide-binding</keyword>
<evidence type="ECO:0000256" key="10">
    <source>
        <dbReference type="ARBA" id="ARBA00023204"/>
    </source>
</evidence>
<dbReference type="Gene3D" id="3.40.50.300">
    <property type="entry name" value="P-loop containing nucleotide triphosphate hydrolases"/>
    <property type="match status" value="1"/>
</dbReference>
<keyword evidence="5" id="KW-0227">DNA damage</keyword>
<evidence type="ECO:0000256" key="2">
    <source>
        <dbReference type="ARBA" id="ARBA00022490"/>
    </source>
</evidence>
<dbReference type="AlphaFoldDB" id="A0A2X2K7B5"/>
<accession>A0A2X2K7B5</accession>
<evidence type="ECO:0000256" key="11">
    <source>
        <dbReference type="ARBA" id="ARBA00038000"/>
    </source>
</evidence>
<dbReference type="PANTHER" id="PTHR43152:SF3">
    <property type="entry name" value="UVRABC SYSTEM PROTEIN A"/>
    <property type="match status" value="1"/>
</dbReference>
<keyword evidence="6" id="KW-0228">DNA excision</keyword>
<evidence type="ECO:0000313" key="14">
    <source>
        <dbReference type="EMBL" id="SQA00263.1"/>
    </source>
</evidence>
<evidence type="ECO:0000256" key="4">
    <source>
        <dbReference type="ARBA" id="ARBA00022741"/>
    </source>
</evidence>
<evidence type="ECO:0000256" key="6">
    <source>
        <dbReference type="ARBA" id="ARBA00022769"/>
    </source>
</evidence>
<name>A0A2X2K7B5_STAAU</name>
<sequence length="99" mass="10946">MSGKKRIEVPEYRRPASDRKISIRGARSNNLKGVDVDIPLSIMTVVTGVSGSGKSSLVNEVLYKSLAQKINKSKVKPGLYDKIEGIDQLDKLLILINHR</sequence>
<dbReference type="EMBL" id="UAUX01000016">
    <property type="protein sequence ID" value="SQA00263.1"/>
    <property type="molecule type" value="Genomic_DNA"/>
</dbReference>
<keyword evidence="2" id="KW-0963">Cytoplasm</keyword>
<keyword evidence="9" id="KW-0238">DNA-binding</keyword>